<evidence type="ECO:0000313" key="2">
    <source>
        <dbReference type="Proteomes" id="UP000297998"/>
    </source>
</evidence>
<organism evidence="1 2">
    <name type="scientific">Empedobacter tilapiae</name>
    <dbReference type="NCBI Taxonomy" id="2491114"/>
    <lineage>
        <taxon>Bacteria</taxon>
        <taxon>Pseudomonadati</taxon>
        <taxon>Bacteroidota</taxon>
        <taxon>Flavobacteriia</taxon>
        <taxon>Flavobacteriales</taxon>
        <taxon>Weeksellaceae</taxon>
        <taxon>Empedobacter</taxon>
    </lineage>
</organism>
<dbReference type="NCBIfam" id="NF041374">
    <property type="entry name" value="GDCCVxC"/>
    <property type="match status" value="1"/>
</dbReference>
<accession>A0A4Z1BWU4</accession>
<keyword evidence="2" id="KW-1185">Reference proteome</keyword>
<sequence>MKINLHSILICPNCKYEKEEIMPTNSCAYFYECKNCKQILKPKKGDCCIFCSYGNMKCPSIQQNKKCCWF</sequence>
<proteinExistence type="predicted"/>
<evidence type="ECO:0000313" key="1">
    <source>
        <dbReference type="EMBL" id="TGN28012.1"/>
    </source>
</evidence>
<comment type="caution">
    <text evidence="1">The sequence shown here is derived from an EMBL/GenBank/DDBJ whole genome shotgun (WGS) entry which is preliminary data.</text>
</comment>
<dbReference type="AlphaFoldDB" id="A0A4Z1BWU4"/>
<reference evidence="1 2" key="1">
    <citation type="submission" date="2019-03" db="EMBL/GenBank/DDBJ databases">
        <title>Empedobacter tilapiae sp. nov., isolated from an intestine of Nile tilapia Oreochromis niloticus.</title>
        <authorList>
            <person name="Kim Y.-O."/>
            <person name="Yoon J.-H."/>
        </authorList>
    </citation>
    <scope>NUCLEOTIDE SEQUENCE [LARGE SCALE GENOMIC DNA]</scope>
    <source>
        <strain evidence="1 2">MRS2</strain>
    </source>
</reference>
<gene>
    <name evidence="1" type="ORF">E4J94_07315</name>
</gene>
<dbReference type="RefSeq" id="WP_135835194.1">
    <property type="nucleotide sequence ID" value="NZ_SRPE01000004.1"/>
</dbReference>
<protein>
    <submittedName>
        <fullName evidence="1">Uncharacterized protein</fullName>
    </submittedName>
</protein>
<dbReference type="EMBL" id="SRPE01000004">
    <property type="protein sequence ID" value="TGN28012.1"/>
    <property type="molecule type" value="Genomic_DNA"/>
</dbReference>
<dbReference type="InterPro" id="IPR047677">
    <property type="entry name" value="GDCCVxC"/>
</dbReference>
<dbReference type="Proteomes" id="UP000297998">
    <property type="component" value="Unassembled WGS sequence"/>
</dbReference>
<name>A0A4Z1BWU4_9FLAO</name>
<dbReference type="OrthoDB" id="332228at2"/>